<dbReference type="EMBL" id="MK071981">
    <property type="protein sequence ID" value="AYV75820.1"/>
    <property type="molecule type" value="Genomic_DNA"/>
</dbReference>
<accession>A0A3G4ZLT3</accession>
<gene>
    <name evidence="1" type="ORF">Terrestrivirus3_89</name>
</gene>
<organism evidence="1">
    <name type="scientific">Terrestrivirus sp</name>
    <dbReference type="NCBI Taxonomy" id="2487775"/>
    <lineage>
        <taxon>Viruses</taxon>
        <taxon>Varidnaviria</taxon>
        <taxon>Bamfordvirae</taxon>
        <taxon>Nucleocytoviricota</taxon>
        <taxon>Megaviricetes</taxon>
        <taxon>Imitervirales</taxon>
        <taxon>Mimiviridae</taxon>
        <taxon>Klosneuvirinae</taxon>
    </lineage>
</organism>
<reference evidence="1" key="1">
    <citation type="submission" date="2018-10" db="EMBL/GenBank/DDBJ databases">
        <title>Hidden diversity of soil giant viruses.</title>
        <authorList>
            <person name="Schulz F."/>
            <person name="Alteio L."/>
            <person name="Goudeau D."/>
            <person name="Ryan E.M."/>
            <person name="Malmstrom R.R."/>
            <person name="Blanchard J."/>
            <person name="Woyke T."/>
        </authorList>
    </citation>
    <scope>NUCLEOTIDE SEQUENCE</scope>
    <source>
        <strain evidence="1">TEV1</strain>
    </source>
</reference>
<proteinExistence type="predicted"/>
<protein>
    <submittedName>
        <fullName evidence="1">Uncharacterized protein</fullName>
    </submittedName>
</protein>
<name>A0A3G4ZLT3_9VIRU</name>
<sequence>MDFNKKIKKYKWKIVNEGGYCPLDGVYLDDFKNIKITDNYEGYCTAKYLYFIRKKENAKEVLVPLWIERFTKEGTAFVKKLETNFLGDNMTFISACTLNEPSDDFFRSICSHIRAYYPEGITRSERLGVKPNDLRYLDNNGVTINKFIEHLFDIIQFNVTP</sequence>
<evidence type="ECO:0000313" key="1">
    <source>
        <dbReference type="EMBL" id="AYV75820.1"/>
    </source>
</evidence>